<accession>A0A4Y7S9N6</accession>
<evidence type="ECO:0000313" key="3">
    <source>
        <dbReference type="Proteomes" id="UP000298030"/>
    </source>
</evidence>
<dbReference type="OrthoDB" id="3191568at2759"/>
<protein>
    <recommendedName>
        <fullName evidence="1">DUF6593 domain-containing protein</fullName>
    </recommendedName>
</protein>
<name>A0A4Y7S9N6_COPMI</name>
<proteinExistence type="predicted"/>
<comment type="caution">
    <text evidence="2">The sequence shown here is derived from an EMBL/GenBank/DDBJ whole genome shotgun (WGS) entry which is preliminary data.</text>
</comment>
<reference evidence="2 3" key="1">
    <citation type="journal article" date="2019" name="Nat. Ecol. Evol.">
        <title>Megaphylogeny resolves global patterns of mushroom evolution.</title>
        <authorList>
            <person name="Varga T."/>
            <person name="Krizsan K."/>
            <person name="Foldi C."/>
            <person name="Dima B."/>
            <person name="Sanchez-Garcia M."/>
            <person name="Sanchez-Ramirez S."/>
            <person name="Szollosi G.J."/>
            <person name="Szarkandi J.G."/>
            <person name="Papp V."/>
            <person name="Albert L."/>
            <person name="Andreopoulos W."/>
            <person name="Angelini C."/>
            <person name="Antonin V."/>
            <person name="Barry K.W."/>
            <person name="Bougher N.L."/>
            <person name="Buchanan P."/>
            <person name="Buyck B."/>
            <person name="Bense V."/>
            <person name="Catcheside P."/>
            <person name="Chovatia M."/>
            <person name="Cooper J."/>
            <person name="Damon W."/>
            <person name="Desjardin D."/>
            <person name="Finy P."/>
            <person name="Geml J."/>
            <person name="Haridas S."/>
            <person name="Hughes K."/>
            <person name="Justo A."/>
            <person name="Karasinski D."/>
            <person name="Kautmanova I."/>
            <person name="Kiss B."/>
            <person name="Kocsube S."/>
            <person name="Kotiranta H."/>
            <person name="LaButti K.M."/>
            <person name="Lechner B.E."/>
            <person name="Liimatainen K."/>
            <person name="Lipzen A."/>
            <person name="Lukacs Z."/>
            <person name="Mihaltcheva S."/>
            <person name="Morgado L.N."/>
            <person name="Niskanen T."/>
            <person name="Noordeloos M.E."/>
            <person name="Ohm R.A."/>
            <person name="Ortiz-Santana B."/>
            <person name="Ovrebo C."/>
            <person name="Racz N."/>
            <person name="Riley R."/>
            <person name="Savchenko A."/>
            <person name="Shiryaev A."/>
            <person name="Soop K."/>
            <person name="Spirin V."/>
            <person name="Szebenyi C."/>
            <person name="Tomsovsky M."/>
            <person name="Tulloss R.E."/>
            <person name="Uehling J."/>
            <person name="Grigoriev I.V."/>
            <person name="Vagvolgyi C."/>
            <person name="Papp T."/>
            <person name="Martin F.M."/>
            <person name="Miettinen O."/>
            <person name="Hibbett D.S."/>
            <person name="Nagy L.G."/>
        </authorList>
    </citation>
    <scope>NUCLEOTIDE SEQUENCE [LARGE SCALE GENOMIC DNA]</scope>
    <source>
        <strain evidence="2 3">FP101781</strain>
    </source>
</reference>
<evidence type="ECO:0000313" key="2">
    <source>
        <dbReference type="EMBL" id="TEB18149.1"/>
    </source>
</evidence>
<sequence length="208" mass="22148">MSHSSNPYAQAGWSNPSNAACAAPGYSSWQSTMPHAPTYGALPPAPAASSPNLVTFQFNSTNGDTLNSTVTDSNYQTYFVITTVPGPVKVTTFATADGVPFATVEWSTPPLVTIMNKVPKQDATKWLLFSRDRGTASIGVGPQCFLWVFKGTSIYLYRSESNPPEPLAKLYRNNTLCFDVNVSALHNGCLDAFIVAAALLQSRGGGSA</sequence>
<dbReference type="AlphaFoldDB" id="A0A4Y7S9N6"/>
<dbReference type="EMBL" id="QPFP01000285">
    <property type="protein sequence ID" value="TEB18149.1"/>
    <property type="molecule type" value="Genomic_DNA"/>
</dbReference>
<keyword evidence="3" id="KW-1185">Reference proteome</keyword>
<dbReference type="InterPro" id="IPR046528">
    <property type="entry name" value="DUF6593"/>
</dbReference>
<evidence type="ECO:0000259" key="1">
    <source>
        <dbReference type="Pfam" id="PF20236"/>
    </source>
</evidence>
<feature type="domain" description="DUF6593" evidence="1">
    <location>
        <begin position="64"/>
        <end position="174"/>
    </location>
</feature>
<dbReference type="Pfam" id="PF20236">
    <property type="entry name" value="DUF6593"/>
    <property type="match status" value="1"/>
</dbReference>
<dbReference type="STRING" id="71717.A0A4Y7S9N6"/>
<organism evidence="2 3">
    <name type="scientific">Coprinellus micaceus</name>
    <name type="common">Glistening ink-cap mushroom</name>
    <name type="synonym">Coprinus micaceus</name>
    <dbReference type="NCBI Taxonomy" id="71717"/>
    <lineage>
        <taxon>Eukaryota</taxon>
        <taxon>Fungi</taxon>
        <taxon>Dikarya</taxon>
        <taxon>Basidiomycota</taxon>
        <taxon>Agaricomycotina</taxon>
        <taxon>Agaricomycetes</taxon>
        <taxon>Agaricomycetidae</taxon>
        <taxon>Agaricales</taxon>
        <taxon>Agaricineae</taxon>
        <taxon>Psathyrellaceae</taxon>
        <taxon>Coprinellus</taxon>
    </lineage>
</organism>
<dbReference type="Proteomes" id="UP000298030">
    <property type="component" value="Unassembled WGS sequence"/>
</dbReference>
<gene>
    <name evidence="2" type="ORF">FA13DRAFT_1865670</name>
</gene>